<evidence type="ECO:0000256" key="6">
    <source>
        <dbReference type="SAM" id="MobiDB-lite"/>
    </source>
</evidence>
<evidence type="ECO:0000256" key="4">
    <source>
        <dbReference type="ARBA" id="ARBA00023098"/>
    </source>
</evidence>
<feature type="region of interest" description="Disordered" evidence="6">
    <location>
        <begin position="1"/>
        <end position="23"/>
    </location>
</feature>
<dbReference type="Gene3D" id="3.40.630.30">
    <property type="match status" value="1"/>
</dbReference>
<dbReference type="Proteomes" id="UP000425960">
    <property type="component" value="Chromosome"/>
</dbReference>
<dbReference type="EMBL" id="AP021876">
    <property type="protein sequence ID" value="BBO80516.1"/>
    <property type="molecule type" value="Genomic_DNA"/>
</dbReference>
<dbReference type="InterPro" id="IPR052351">
    <property type="entry name" value="Ornithine_N-alpha-AT"/>
</dbReference>
<dbReference type="AlphaFoldDB" id="A0A5K7ZHQ8"/>
<dbReference type="SMART" id="SM00563">
    <property type="entry name" value="PlsC"/>
    <property type="match status" value="1"/>
</dbReference>
<evidence type="ECO:0000256" key="3">
    <source>
        <dbReference type="ARBA" id="ARBA00022679"/>
    </source>
</evidence>
<keyword evidence="5 8" id="KW-0012">Acyltransferase</keyword>
<comment type="pathway">
    <text evidence="1">Lipid metabolism.</text>
</comment>
<dbReference type="GO" id="GO:0006629">
    <property type="term" value="P:lipid metabolic process"/>
    <property type="evidence" value="ECO:0007669"/>
    <property type="project" value="UniProtKB-KW"/>
</dbReference>
<dbReference type="PANTHER" id="PTHR37323">
    <property type="entry name" value="GCN5-RELATED N-ACETYLTRANSFERASE"/>
    <property type="match status" value="1"/>
</dbReference>
<dbReference type="SUPFAM" id="SSF55729">
    <property type="entry name" value="Acyl-CoA N-acyltransferases (Nat)"/>
    <property type="match status" value="1"/>
</dbReference>
<dbReference type="GO" id="GO:0016746">
    <property type="term" value="F:acyltransferase activity"/>
    <property type="evidence" value="ECO:0007669"/>
    <property type="project" value="UniProtKB-KW"/>
</dbReference>
<feature type="compositionally biased region" description="Polar residues" evidence="6">
    <location>
        <begin position="1"/>
        <end position="12"/>
    </location>
</feature>
<evidence type="ECO:0000313" key="8">
    <source>
        <dbReference type="EMBL" id="BBO80516.1"/>
    </source>
</evidence>
<dbReference type="Pfam" id="PF13444">
    <property type="entry name" value="Acetyltransf_5"/>
    <property type="match status" value="1"/>
</dbReference>
<feature type="domain" description="Phospholipid/glycerol acyltransferase" evidence="7">
    <location>
        <begin position="91"/>
        <end position="214"/>
    </location>
</feature>
<evidence type="ECO:0000256" key="5">
    <source>
        <dbReference type="ARBA" id="ARBA00023315"/>
    </source>
</evidence>
<sequence length="616" mass="69708">MQKEPQLQSTPSHKLIHLEPHSRDPLPRLATTLGNRILEQVPGVKAINGIYARLMEHGAGERGFDEILRLLGVTYLIESADLGRIPDQDPLVVVANHPFGGIEGIILGALLQRIRPGTKIMGNFLLSRIVPLRKAIIPVDPFGRKSSASRNGNGFRASLRWLNAGGCLIVFPAGEVSHYCPARRRVVDPPWHVHVAALVRMSGARVLPVFFPGRNSLGFNLVGMLHPRLRTMLLPRELVARKDSRIPLFVGRCIDPERMQHFSENRELVDWLRFRTYFLANRAHCMSASRRRHFKPPRTADLPQPLIPPVPAGLLEAEVAALDPSCFLVSHKKMAVFVAESQAIPHLLREIGRLREKSFREAGEGSGKSMDVDLFDSYYRHLVLWNGESAEVVGAYRMGDTRSILARYGRKGLYTHSLFRFKSGIFRYLRDSLELGRSFIRPEYQRQPNCLALLWKGIGAYLVRHSRYRMLFGPVSISNSYHRFSKQIMIRFLKRHCSSRQLRPYVSPRRPFRVLPGKGITDVDDRFCDGSIDEVSLLVSEIEGDGKRVPVLIKHYLKLNGEFIAFNVDRDFCDAVDGLVVVDLMKTETRLLERFMGAGGGRSYRAFWLQAEAGEG</sequence>
<dbReference type="InterPro" id="IPR045746">
    <property type="entry name" value="ACT14924-like_Acyltransf_dom"/>
</dbReference>
<dbReference type="SUPFAM" id="SSF69593">
    <property type="entry name" value="Glycerol-3-phosphate (1)-acyltransferase"/>
    <property type="match status" value="1"/>
</dbReference>
<dbReference type="CDD" id="cd07986">
    <property type="entry name" value="LPLAT_ACT14924-like"/>
    <property type="match status" value="1"/>
</dbReference>
<gene>
    <name evidence="8" type="ORF">DSCO28_10820</name>
</gene>
<dbReference type="PANTHER" id="PTHR37323:SF1">
    <property type="entry name" value="L-ORNITHINE N(ALPHA)-ACYLTRANSFERASE"/>
    <property type="match status" value="1"/>
</dbReference>
<keyword evidence="2" id="KW-0444">Lipid biosynthesis</keyword>
<dbReference type="InterPro" id="IPR016181">
    <property type="entry name" value="Acyl_CoA_acyltransferase"/>
</dbReference>
<keyword evidence="4" id="KW-0443">Lipid metabolism</keyword>
<name>A0A5K7ZHQ8_9BACT</name>
<dbReference type="RefSeq" id="WP_173179088.1">
    <property type="nucleotide sequence ID" value="NZ_AP021876.1"/>
</dbReference>
<protein>
    <submittedName>
        <fullName evidence="8">Acyltransferase</fullName>
    </submittedName>
</protein>
<reference evidence="8 9" key="1">
    <citation type="submission" date="2019-11" db="EMBL/GenBank/DDBJ databases">
        <title>Comparative genomics of hydrocarbon-degrading Desulfosarcina strains.</title>
        <authorList>
            <person name="Watanabe M."/>
            <person name="Kojima H."/>
            <person name="Fukui M."/>
        </authorList>
    </citation>
    <scope>NUCLEOTIDE SEQUENCE [LARGE SCALE GENOMIC DNA]</scope>
    <source>
        <strain evidence="8 9">28bB2T</strain>
    </source>
</reference>
<proteinExistence type="predicted"/>
<evidence type="ECO:0000313" key="9">
    <source>
        <dbReference type="Proteomes" id="UP000425960"/>
    </source>
</evidence>
<accession>A0A5K7ZHQ8</accession>
<dbReference type="InterPro" id="IPR002123">
    <property type="entry name" value="Plipid/glycerol_acylTrfase"/>
</dbReference>
<keyword evidence="3 8" id="KW-0808">Transferase</keyword>
<evidence type="ECO:0000256" key="1">
    <source>
        <dbReference type="ARBA" id="ARBA00005189"/>
    </source>
</evidence>
<dbReference type="KEGG" id="dov:DSCO28_10820"/>
<organism evidence="8 9">
    <name type="scientific">Desulfosarcina ovata subsp. sediminis</name>
    <dbReference type="NCBI Taxonomy" id="885957"/>
    <lineage>
        <taxon>Bacteria</taxon>
        <taxon>Pseudomonadati</taxon>
        <taxon>Thermodesulfobacteriota</taxon>
        <taxon>Desulfobacteria</taxon>
        <taxon>Desulfobacterales</taxon>
        <taxon>Desulfosarcinaceae</taxon>
        <taxon>Desulfosarcina</taxon>
    </lineage>
</organism>
<evidence type="ECO:0000256" key="2">
    <source>
        <dbReference type="ARBA" id="ARBA00022516"/>
    </source>
</evidence>
<dbReference type="Pfam" id="PF19576">
    <property type="entry name" value="Acyltransf_2"/>
    <property type="match status" value="1"/>
</dbReference>
<evidence type="ECO:0000259" key="7">
    <source>
        <dbReference type="SMART" id="SM00563"/>
    </source>
</evidence>